<protein>
    <recommendedName>
        <fullName evidence="2">Nudix hydrolase domain-containing protein</fullName>
    </recommendedName>
</protein>
<feature type="domain" description="Nudix hydrolase" evidence="2">
    <location>
        <begin position="1"/>
        <end position="109"/>
    </location>
</feature>
<dbReference type="PROSITE" id="PS00893">
    <property type="entry name" value="NUDIX_BOX"/>
    <property type="match status" value="1"/>
</dbReference>
<dbReference type="Gene3D" id="3.90.79.10">
    <property type="entry name" value="Nucleoside Triphosphate Pyrophosphohydrolase"/>
    <property type="match status" value="1"/>
</dbReference>
<proteinExistence type="predicted"/>
<keyword evidence="1" id="KW-0378">Hydrolase</keyword>
<sequence>MLVRVRDNDLWYLLGGTIEENETAVETLLREIKEELNVELDPQTVDFDRRIVGPALGRDGDVELNCFHGRWFGEVQAKAEVSEVSFIDYASKEIMAPAVKTLVGQLQQEQIC</sequence>
<dbReference type="AlphaFoldDB" id="A0A3B0S863"/>
<name>A0A3B0S863_9ZZZZ</name>
<evidence type="ECO:0000313" key="3">
    <source>
        <dbReference type="EMBL" id="VAW02341.1"/>
    </source>
</evidence>
<gene>
    <name evidence="3" type="ORF">MNBD_ALPHA04-1081</name>
</gene>
<dbReference type="SUPFAM" id="SSF55811">
    <property type="entry name" value="Nudix"/>
    <property type="match status" value="1"/>
</dbReference>
<evidence type="ECO:0000259" key="2">
    <source>
        <dbReference type="PROSITE" id="PS51462"/>
    </source>
</evidence>
<dbReference type="GO" id="GO:0016787">
    <property type="term" value="F:hydrolase activity"/>
    <property type="evidence" value="ECO:0007669"/>
    <property type="project" value="UniProtKB-KW"/>
</dbReference>
<dbReference type="PROSITE" id="PS51462">
    <property type="entry name" value="NUDIX"/>
    <property type="match status" value="1"/>
</dbReference>
<dbReference type="InterPro" id="IPR020084">
    <property type="entry name" value="NUDIX_hydrolase_CS"/>
</dbReference>
<dbReference type="Pfam" id="PF00293">
    <property type="entry name" value="NUDIX"/>
    <property type="match status" value="1"/>
</dbReference>
<reference evidence="3" key="1">
    <citation type="submission" date="2018-06" db="EMBL/GenBank/DDBJ databases">
        <authorList>
            <person name="Zhirakovskaya E."/>
        </authorList>
    </citation>
    <scope>NUCLEOTIDE SEQUENCE</scope>
</reference>
<dbReference type="InterPro" id="IPR015797">
    <property type="entry name" value="NUDIX_hydrolase-like_dom_sf"/>
</dbReference>
<dbReference type="EMBL" id="UOEF01000346">
    <property type="protein sequence ID" value="VAW02341.1"/>
    <property type="molecule type" value="Genomic_DNA"/>
</dbReference>
<dbReference type="InterPro" id="IPR000086">
    <property type="entry name" value="NUDIX_hydrolase_dom"/>
</dbReference>
<evidence type="ECO:0000256" key="1">
    <source>
        <dbReference type="ARBA" id="ARBA00022801"/>
    </source>
</evidence>
<organism evidence="3">
    <name type="scientific">hydrothermal vent metagenome</name>
    <dbReference type="NCBI Taxonomy" id="652676"/>
    <lineage>
        <taxon>unclassified sequences</taxon>
        <taxon>metagenomes</taxon>
        <taxon>ecological metagenomes</taxon>
    </lineage>
</organism>
<accession>A0A3B0S863</accession>
<dbReference type="CDD" id="cd04690">
    <property type="entry name" value="NUDIX_Hydrolase"/>
    <property type="match status" value="1"/>
</dbReference>